<dbReference type="Pfam" id="PF12146">
    <property type="entry name" value="Hydrolase_4"/>
    <property type="match status" value="1"/>
</dbReference>
<dbReference type="Gene3D" id="3.40.50.1820">
    <property type="entry name" value="alpha/beta hydrolase"/>
    <property type="match status" value="1"/>
</dbReference>
<evidence type="ECO:0000313" key="4">
    <source>
        <dbReference type="Proteomes" id="UP000323671"/>
    </source>
</evidence>
<accession>A0A5C1E7R0</accession>
<dbReference type="InterPro" id="IPR017208">
    <property type="entry name" value="UCP037442_abhydr"/>
</dbReference>
<dbReference type="SUPFAM" id="SSF53474">
    <property type="entry name" value="alpha/beta-Hydrolases"/>
    <property type="match status" value="1"/>
</dbReference>
<dbReference type="Proteomes" id="UP000323671">
    <property type="component" value="Chromosome"/>
</dbReference>
<keyword evidence="4" id="KW-1185">Reference proteome</keyword>
<dbReference type="InterPro" id="IPR022742">
    <property type="entry name" value="Hydrolase_4"/>
</dbReference>
<gene>
    <name evidence="3" type="ORF">OTERR_11530</name>
</gene>
<feature type="domain" description="Serine aminopeptidase S33" evidence="2">
    <location>
        <begin position="38"/>
        <end position="163"/>
    </location>
</feature>
<dbReference type="EMBL" id="CP022579">
    <property type="protein sequence ID" value="QEL64629.1"/>
    <property type="molecule type" value="Genomic_DNA"/>
</dbReference>
<dbReference type="InterPro" id="IPR029058">
    <property type="entry name" value="AB_hydrolase_fold"/>
</dbReference>
<reference evidence="3 4" key="1">
    <citation type="submission" date="2017-07" db="EMBL/GenBank/DDBJ databases">
        <title>Complete genome sequence of Oryzomicrobium terrae TPP412.</title>
        <authorList>
            <person name="Chiu L.-W."/>
            <person name="Lo K.-J."/>
            <person name="Tsai Y.-M."/>
            <person name="Lin S.-S."/>
            <person name="Kuo C.-H."/>
            <person name="Liu C.-T."/>
        </authorList>
    </citation>
    <scope>NUCLEOTIDE SEQUENCE [LARGE SCALE GENOMIC DNA]</scope>
    <source>
        <strain evidence="3 4">TPP412</strain>
    </source>
</reference>
<sequence length="330" mass="36444">MTAPLHITDGLPPPAPLTLTARDGYPLAAHHWRPASAAQGVVVINPATAVKADYYHRYARYLAEHGLAALTYDYRGIGASRQGSLRRWRHITKLDWGRYDCDAALAWARTAYPDAPVHLVGHSIGGLLLGLAPHAGVVARAFTVGAQYAYWPDYGPGKARMWLRWHLLMPALTALLGYFPARRLGWHEDLPAGAAYEWAFRPATLEAAYRHLRRHGDDPLAHFAAMRGDLLAVSLSDDPFGTPAAIERLLGYYRHSRRHHLYLKPADVGVPGIGHFAWFNDRFRATLWPDSLAWLVEGRLNRTPSTALEPDSPGLNADSRAGPSPARQAA</sequence>
<proteinExistence type="predicted"/>
<feature type="region of interest" description="Disordered" evidence="1">
    <location>
        <begin position="305"/>
        <end position="330"/>
    </location>
</feature>
<dbReference type="KEGG" id="otr:OTERR_11530"/>
<dbReference type="RefSeq" id="WP_149425121.1">
    <property type="nucleotide sequence ID" value="NZ_CP022579.1"/>
</dbReference>
<evidence type="ECO:0000313" key="3">
    <source>
        <dbReference type="EMBL" id="QEL64629.1"/>
    </source>
</evidence>
<protein>
    <recommendedName>
        <fullName evidence="2">Serine aminopeptidase S33 domain-containing protein</fullName>
    </recommendedName>
</protein>
<dbReference type="AlphaFoldDB" id="A0A5C1E7R0"/>
<evidence type="ECO:0000256" key="1">
    <source>
        <dbReference type="SAM" id="MobiDB-lite"/>
    </source>
</evidence>
<evidence type="ECO:0000259" key="2">
    <source>
        <dbReference type="Pfam" id="PF12146"/>
    </source>
</evidence>
<organism evidence="3 4">
    <name type="scientific">Oryzomicrobium terrae</name>
    <dbReference type="NCBI Taxonomy" id="1735038"/>
    <lineage>
        <taxon>Bacteria</taxon>
        <taxon>Pseudomonadati</taxon>
        <taxon>Pseudomonadota</taxon>
        <taxon>Betaproteobacteria</taxon>
        <taxon>Rhodocyclales</taxon>
        <taxon>Rhodocyclaceae</taxon>
        <taxon>Oryzomicrobium</taxon>
    </lineage>
</organism>
<dbReference type="PIRSF" id="PIRSF037442">
    <property type="entry name" value="UCP037442_abhydr"/>
    <property type="match status" value="1"/>
</dbReference>
<name>A0A5C1E7R0_9RHOO</name>